<accession>A0AA47NLP1</accession>
<dbReference type="PANTHER" id="PTHR47331">
    <property type="entry name" value="PHD-TYPE DOMAIN-CONTAINING PROTEIN"/>
    <property type="match status" value="1"/>
</dbReference>
<evidence type="ECO:0008006" key="3">
    <source>
        <dbReference type="Google" id="ProtNLM"/>
    </source>
</evidence>
<dbReference type="Gene3D" id="3.30.420.10">
    <property type="entry name" value="Ribonuclease H-like superfamily/Ribonuclease H"/>
    <property type="match status" value="1"/>
</dbReference>
<dbReference type="AlphaFoldDB" id="A0AA47NLP1"/>
<evidence type="ECO:0000313" key="1">
    <source>
        <dbReference type="EMBL" id="KAK0130911.1"/>
    </source>
</evidence>
<dbReference type="InterPro" id="IPR036397">
    <property type="entry name" value="RNaseH_sf"/>
</dbReference>
<dbReference type="PANTHER" id="PTHR47331:SF6">
    <property type="entry name" value="DOUBLECORTIN DOMAIN-CONTAINING PROTEIN"/>
    <property type="match status" value="1"/>
</dbReference>
<protein>
    <recommendedName>
        <fullName evidence="3">DUF5641 domain-containing protein</fullName>
    </recommendedName>
</protein>
<dbReference type="EMBL" id="JAOPHQ010006596">
    <property type="protein sequence ID" value="KAK0130911.1"/>
    <property type="molecule type" value="Genomic_DNA"/>
</dbReference>
<name>A0AA47NLP1_MERPO</name>
<sequence>MAVVRARDKAEAAQARAAYANREIAIQVQTACIQATLEAWQQEKEINASLAKQICSHCDTNFIDACHELKMDTSSCSSVSMAKYLQEQKCSWVFNPPHSSQMFGAWERMIGIARCILDCMLLQGGSSRLRHEVLTSFIAEVTAGINARPLVPVSSDLEAPLILTPAPAPPPGRMRCRRAELFKDEWKRPNLKERDIVLMKDNPAKKNKWPMAVIVKVTRPVTEVLLLLSPEESSE</sequence>
<dbReference type="GO" id="GO:0003676">
    <property type="term" value="F:nucleic acid binding"/>
    <property type="evidence" value="ECO:0007669"/>
    <property type="project" value="InterPro"/>
</dbReference>
<dbReference type="Proteomes" id="UP001174136">
    <property type="component" value="Unassembled WGS sequence"/>
</dbReference>
<comment type="caution">
    <text evidence="1">The sequence shown here is derived from an EMBL/GenBank/DDBJ whole genome shotgun (WGS) entry which is preliminary data.</text>
</comment>
<gene>
    <name evidence="1" type="ORF">N1851_034410</name>
</gene>
<proteinExistence type="predicted"/>
<evidence type="ECO:0000313" key="2">
    <source>
        <dbReference type="Proteomes" id="UP001174136"/>
    </source>
</evidence>
<reference evidence="1" key="1">
    <citation type="journal article" date="2023" name="Front. Mar. Sci.">
        <title>A new Merluccius polli reference genome to investigate the effects of global change in West African waters.</title>
        <authorList>
            <person name="Mateo J.L."/>
            <person name="Blanco-Fernandez C."/>
            <person name="Garcia-Vazquez E."/>
            <person name="Machado-Schiaffino G."/>
        </authorList>
    </citation>
    <scope>NUCLEOTIDE SEQUENCE</scope>
    <source>
        <strain evidence="1">C29</strain>
        <tissue evidence="1">Fin</tissue>
    </source>
</reference>
<keyword evidence="2" id="KW-1185">Reference proteome</keyword>
<organism evidence="1 2">
    <name type="scientific">Merluccius polli</name>
    <name type="common">Benguela hake</name>
    <name type="synonym">Merluccius cadenati</name>
    <dbReference type="NCBI Taxonomy" id="89951"/>
    <lineage>
        <taxon>Eukaryota</taxon>
        <taxon>Metazoa</taxon>
        <taxon>Chordata</taxon>
        <taxon>Craniata</taxon>
        <taxon>Vertebrata</taxon>
        <taxon>Euteleostomi</taxon>
        <taxon>Actinopterygii</taxon>
        <taxon>Neopterygii</taxon>
        <taxon>Teleostei</taxon>
        <taxon>Neoteleostei</taxon>
        <taxon>Acanthomorphata</taxon>
        <taxon>Zeiogadaria</taxon>
        <taxon>Gadariae</taxon>
        <taxon>Gadiformes</taxon>
        <taxon>Gadoidei</taxon>
        <taxon>Merlucciidae</taxon>
        <taxon>Merluccius</taxon>
    </lineage>
</organism>